<keyword evidence="2" id="KW-1133">Transmembrane helix</keyword>
<keyword evidence="2" id="KW-0812">Transmembrane</keyword>
<accession>A0ABS8H4H6</accession>
<evidence type="ECO:0000313" key="4">
    <source>
        <dbReference type="Proteomes" id="UP001198830"/>
    </source>
</evidence>
<evidence type="ECO:0000313" key="3">
    <source>
        <dbReference type="EMBL" id="MCC4232988.1"/>
    </source>
</evidence>
<dbReference type="EMBL" id="JAJGNP010000006">
    <property type="protein sequence ID" value="MCC4232988.1"/>
    <property type="molecule type" value="Genomic_DNA"/>
</dbReference>
<evidence type="ECO:0000256" key="1">
    <source>
        <dbReference type="SAM" id="MobiDB-lite"/>
    </source>
</evidence>
<reference evidence="3 4" key="1">
    <citation type="submission" date="2021-10" db="EMBL/GenBank/DDBJ databases">
        <title>The diversity and Nitrogen Metabolism of Culturable Nitrate-Utilizing Bacteria Within the Oxygen Minimum Zone of the Changjiang (Yangtze River)Estuary.</title>
        <authorList>
            <person name="Zhang D."/>
            <person name="Zheng J."/>
            <person name="Liu S."/>
            <person name="He W."/>
        </authorList>
    </citation>
    <scope>NUCLEOTIDE SEQUENCE [LARGE SCALE GENOMIC DNA]</scope>
    <source>
        <strain evidence="3 4">FXH275-2</strain>
    </source>
</reference>
<keyword evidence="4" id="KW-1185">Reference proteome</keyword>
<organism evidence="3 4">
    <name type="scientific">Sphingobium soli</name>
    <dbReference type="NCBI Taxonomy" id="1591116"/>
    <lineage>
        <taxon>Bacteria</taxon>
        <taxon>Pseudomonadati</taxon>
        <taxon>Pseudomonadota</taxon>
        <taxon>Alphaproteobacteria</taxon>
        <taxon>Sphingomonadales</taxon>
        <taxon>Sphingomonadaceae</taxon>
        <taxon>Sphingobium</taxon>
    </lineage>
</organism>
<feature type="transmembrane region" description="Helical" evidence="2">
    <location>
        <begin position="20"/>
        <end position="37"/>
    </location>
</feature>
<gene>
    <name evidence="3" type="ORF">LL253_09835</name>
</gene>
<sequence length="79" mass="8412">MDDPEPPKPPRQPHPNSGVVLGLVALALVLAVGFFYLTNDDRRDRRADAVTQAAASADEAVQAMGDAAQNAADDLNRTR</sequence>
<dbReference type="Proteomes" id="UP001198830">
    <property type="component" value="Unassembled WGS sequence"/>
</dbReference>
<name>A0ABS8H4H6_9SPHN</name>
<dbReference type="RefSeq" id="WP_009821997.1">
    <property type="nucleotide sequence ID" value="NZ_JAJGNP010000006.1"/>
</dbReference>
<feature type="region of interest" description="Disordered" evidence="1">
    <location>
        <begin position="55"/>
        <end position="79"/>
    </location>
</feature>
<keyword evidence="2" id="KW-0472">Membrane</keyword>
<evidence type="ECO:0000256" key="2">
    <source>
        <dbReference type="SAM" id="Phobius"/>
    </source>
</evidence>
<comment type="caution">
    <text evidence="3">The sequence shown here is derived from an EMBL/GenBank/DDBJ whole genome shotgun (WGS) entry which is preliminary data.</text>
</comment>
<protein>
    <submittedName>
        <fullName evidence="3">Uncharacterized protein</fullName>
    </submittedName>
</protein>
<proteinExistence type="predicted"/>